<accession>A0ACC1A8E5</accession>
<keyword evidence="2" id="KW-1185">Reference proteome</keyword>
<evidence type="ECO:0000313" key="2">
    <source>
        <dbReference type="Proteomes" id="UP001164250"/>
    </source>
</evidence>
<evidence type="ECO:0000313" key="1">
    <source>
        <dbReference type="EMBL" id="KAJ0082515.1"/>
    </source>
</evidence>
<reference evidence="2" key="1">
    <citation type="journal article" date="2023" name="G3 (Bethesda)">
        <title>Genome assembly and association tests identify interacting loci associated with vigor, precocity, and sex in interspecific pistachio rootstocks.</title>
        <authorList>
            <person name="Palmer W."/>
            <person name="Jacygrad E."/>
            <person name="Sagayaradj S."/>
            <person name="Cavanaugh K."/>
            <person name="Han R."/>
            <person name="Bertier L."/>
            <person name="Beede B."/>
            <person name="Kafkas S."/>
            <person name="Golino D."/>
            <person name="Preece J."/>
            <person name="Michelmore R."/>
        </authorList>
    </citation>
    <scope>NUCLEOTIDE SEQUENCE [LARGE SCALE GENOMIC DNA]</scope>
</reference>
<dbReference type="EMBL" id="CM047908">
    <property type="protein sequence ID" value="KAJ0082515.1"/>
    <property type="molecule type" value="Genomic_DNA"/>
</dbReference>
<comment type="caution">
    <text evidence="1">The sequence shown here is derived from an EMBL/GenBank/DDBJ whole genome shotgun (WGS) entry which is preliminary data.</text>
</comment>
<protein>
    <submittedName>
        <fullName evidence="1">Uncharacterized protein</fullName>
    </submittedName>
</protein>
<dbReference type="Proteomes" id="UP001164250">
    <property type="component" value="Chromosome 12"/>
</dbReference>
<name>A0ACC1A8E5_9ROSI</name>
<gene>
    <name evidence="1" type="ORF">Patl1_11996</name>
</gene>
<organism evidence="1 2">
    <name type="scientific">Pistacia atlantica</name>
    <dbReference type="NCBI Taxonomy" id="434234"/>
    <lineage>
        <taxon>Eukaryota</taxon>
        <taxon>Viridiplantae</taxon>
        <taxon>Streptophyta</taxon>
        <taxon>Embryophyta</taxon>
        <taxon>Tracheophyta</taxon>
        <taxon>Spermatophyta</taxon>
        <taxon>Magnoliopsida</taxon>
        <taxon>eudicotyledons</taxon>
        <taxon>Gunneridae</taxon>
        <taxon>Pentapetalae</taxon>
        <taxon>rosids</taxon>
        <taxon>malvids</taxon>
        <taxon>Sapindales</taxon>
        <taxon>Anacardiaceae</taxon>
        <taxon>Pistacia</taxon>
    </lineage>
</organism>
<proteinExistence type="predicted"/>
<sequence>MNKKLSESHDMQTVVAKMSDSQQGLALISNMMKISPLKAFSFFNSMTLQGLHHSIIF</sequence>